<dbReference type="GO" id="GO:0005886">
    <property type="term" value="C:plasma membrane"/>
    <property type="evidence" value="ECO:0007669"/>
    <property type="project" value="UniProtKB-SubCell"/>
</dbReference>
<dbReference type="OrthoDB" id="9709639at2759"/>
<keyword evidence="5 8" id="KW-1133">Transmembrane helix</keyword>
<evidence type="ECO:0000256" key="6">
    <source>
        <dbReference type="ARBA" id="ARBA00023136"/>
    </source>
</evidence>
<dbReference type="SUPFAM" id="SSF81321">
    <property type="entry name" value="Family A G protein-coupled receptor-like"/>
    <property type="match status" value="1"/>
</dbReference>
<feature type="domain" description="G-protein coupled receptors family 1 profile" evidence="9">
    <location>
        <begin position="1"/>
        <end position="87"/>
    </location>
</feature>
<keyword evidence="2" id="KW-1003">Cell membrane</keyword>
<feature type="transmembrane region" description="Helical" evidence="8">
    <location>
        <begin position="69"/>
        <end position="87"/>
    </location>
</feature>
<dbReference type="PROSITE" id="PS50262">
    <property type="entry name" value="G_PROTEIN_RECEP_F1_2"/>
    <property type="match status" value="1"/>
</dbReference>
<dbReference type="InterPro" id="IPR000725">
    <property type="entry name" value="Olfact_rcpt"/>
</dbReference>
<dbReference type="EMBL" id="WBMX01009692">
    <property type="protein sequence ID" value="NXC21380.1"/>
    <property type="molecule type" value="Genomic_DNA"/>
</dbReference>
<sequence length="95" mass="10689">IIIIMSTLIVTAISYGCIMITVLHVPSSTGRKKAFSTCSAHLMVVVIFYSTCIYRYIRPTQRGGQDSDKVLSFFFSVVTQVLNPYIYSLRNSQVK</sequence>
<keyword evidence="3" id="KW-0716">Sensory transduction</keyword>
<dbReference type="GO" id="GO:0004984">
    <property type="term" value="F:olfactory receptor activity"/>
    <property type="evidence" value="ECO:0007669"/>
    <property type="project" value="InterPro"/>
</dbReference>
<feature type="non-terminal residue" evidence="10">
    <location>
        <position position="95"/>
    </location>
</feature>
<keyword evidence="11" id="KW-1185">Reference proteome</keyword>
<dbReference type="Pfam" id="PF13853">
    <property type="entry name" value="7tm_4"/>
    <property type="match status" value="1"/>
</dbReference>
<name>A0A851M0Z4_CORCR</name>
<evidence type="ECO:0000256" key="1">
    <source>
        <dbReference type="ARBA" id="ARBA00004651"/>
    </source>
</evidence>
<evidence type="ECO:0000256" key="3">
    <source>
        <dbReference type="ARBA" id="ARBA00022606"/>
    </source>
</evidence>
<evidence type="ECO:0000256" key="5">
    <source>
        <dbReference type="ARBA" id="ARBA00022989"/>
    </source>
</evidence>
<dbReference type="Gene3D" id="1.20.1070.10">
    <property type="entry name" value="Rhodopsin 7-helix transmembrane proteins"/>
    <property type="match status" value="1"/>
</dbReference>
<keyword evidence="6 8" id="KW-0472">Membrane</keyword>
<evidence type="ECO:0000313" key="10">
    <source>
        <dbReference type="EMBL" id="NXC21380.1"/>
    </source>
</evidence>
<dbReference type="Proteomes" id="UP000621168">
    <property type="component" value="Unassembled WGS sequence"/>
</dbReference>
<evidence type="ECO:0000313" key="11">
    <source>
        <dbReference type="Proteomes" id="UP000621168"/>
    </source>
</evidence>
<feature type="non-terminal residue" evidence="10">
    <location>
        <position position="1"/>
    </location>
</feature>
<proteinExistence type="predicted"/>
<reference evidence="10" key="1">
    <citation type="submission" date="2019-09" db="EMBL/GenBank/DDBJ databases">
        <title>Bird 10,000 Genomes (B10K) Project - Family phase.</title>
        <authorList>
            <person name="Zhang G."/>
        </authorList>
    </citation>
    <scope>NUCLEOTIDE SEQUENCE</scope>
    <source>
        <strain evidence="10">B10K-CU-031-40</strain>
    </source>
</reference>
<comment type="subcellular location">
    <subcellularLocation>
        <location evidence="1">Cell membrane</location>
        <topology evidence="1">Multi-pass membrane protein</topology>
    </subcellularLocation>
</comment>
<keyword evidence="4 8" id="KW-0812">Transmembrane</keyword>
<evidence type="ECO:0000259" key="9">
    <source>
        <dbReference type="PROSITE" id="PS50262"/>
    </source>
</evidence>
<comment type="caution">
    <text evidence="10">The sequence shown here is derived from an EMBL/GenBank/DDBJ whole genome shotgun (WGS) entry which is preliminary data.</text>
</comment>
<feature type="transmembrane region" description="Helical" evidence="8">
    <location>
        <begin position="38"/>
        <end position="57"/>
    </location>
</feature>
<protein>
    <submittedName>
        <fullName evidence="10">OR6S1 protein</fullName>
    </submittedName>
</protein>
<evidence type="ECO:0000256" key="7">
    <source>
        <dbReference type="ARBA" id="ARBA00023224"/>
    </source>
</evidence>
<evidence type="ECO:0000256" key="4">
    <source>
        <dbReference type="ARBA" id="ARBA00022692"/>
    </source>
</evidence>
<accession>A0A851M0Z4</accession>
<dbReference type="GO" id="GO:0007186">
    <property type="term" value="P:G protein-coupled receptor signaling pathway"/>
    <property type="evidence" value="ECO:0007669"/>
    <property type="project" value="InterPro"/>
</dbReference>
<dbReference type="PRINTS" id="PR00245">
    <property type="entry name" value="OLFACTORYR"/>
</dbReference>
<gene>
    <name evidence="10" type="primary">Or6s1</name>
    <name evidence="10" type="ORF">CORCRI_R06614</name>
</gene>
<evidence type="ECO:0000256" key="2">
    <source>
        <dbReference type="ARBA" id="ARBA00022475"/>
    </source>
</evidence>
<feature type="transmembrane region" description="Helical" evidence="8">
    <location>
        <begin position="6"/>
        <end position="26"/>
    </location>
</feature>
<organism evidence="10 11">
    <name type="scientific">Corythaeola cristata</name>
    <name type="common">Great blue turaco</name>
    <dbReference type="NCBI Taxonomy" id="103954"/>
    <lineage>
        <taxon>Eukaryota</taxon>
        <taxon>Metazoa</taxon>
        <taxon>Chordata</taxon>
        <taxon>Craniata</taxon>
        <taxon>Vertebrata</taxon>
        <taxon>Euteleostomi</taxon>
        <taxon>Archelosauria</taxon>
        <taxon>Archosauria</taxon>
        <taxon>Dinosauria</taxon>
        <taxon>Saurischia</taxon>
        <taxon>Theropoda</taxon>
        <taxon>Coelurosauria</taxon>
        <taxon>Aves</taxon>
        <taxon>Neognathae</taxon>
        <taxon>Neoaves</taxon>
        <taxon>Otidimorphae</taxon>
        <taxon>Musophagiformes</taxon>
        <taxon>Musophagidae</taxon>
        <taxon>Corythaeola</taxon>
    </lineage>
</organism>
<dbReference type="PANTHER" id="PTHR26453">
    <property type="entry name" value="OLFACTORY RECEPTOR"/>
    <property type="match status" value="1"/>
</dbReference>
<dbReference type="InterPro" id="IPR017452">
    <property type="entry name" value="GPCR_Rhodpsn_7TM"/>
</dbReference>
<evidence type="ECO:0000256" key="8">
    <source>
        <dbReference type="SAM" id="Phobius"/>
    </source>
</evidence>
<keyword evidence="7" id="KW-0807">Transducer</keyword>
<dbReference type="AlphaFoldDB" id="A0A851M0Z4"/>